<evidence type="ECO:0000256" key="5">
    <source>
        <dbReference type="ARBA" id="ARBA00022833"/>
    </source>
</evidence>
<evidence type="ECO:0000256" key="3">
    <source>
        <dbReference type="ARBA" id="ARBA00022771"/>
    </source>
</evidence>
<feature type="compositionally biased region" description="Polar residues" evidence="13">
    <location>
        <begin position="519"/>
        <end position="530"/>
    </location>
</feature>
<protein>
    <recommendedName>
        <fullName evidence="12">DNA-(apurinic or apyrimidinic site) endonuclease</fullName>
        <ecNumber evidence="12">3.1.-.-</ecNumber>
    </recommendedName>
</protein>
<evidence type="ECO:0000313" key="16">
    <source>
        <dbReference type="Proteomes" id="UP000298030"/>
    </source>
</evidence>
<dbReference type="STRING" id="71717.A0A4Y7TSG7"/>
<feature type="compositionally biased region" description="Low complexity" evidence="13">
    <location>
        <begin position="464"/>
        <end position="484"/>
    </location>
</feature>
<evidence type="ECO:0000259" key="14">
    <source>
        <dbReference type="PROSITE" id="PS51999"/>
    </source>
</evidence>
<evidence type="ECO:0000256" key="8">
    <source>
        <dbReference type="PIRSR" id="PIRSR604808-1"/>
    </source>
</evidence>
<feature type="active site" description="Proton acceptor" evidence="8">
    <location>
        <position position="307"/>
    </location>
</feature>
<feature type="compositionally biased region" description="Polar residues" evidence="13">
    <location>
        <begin position="410"/>
        <end position="435"/>
    </location>
</feature>
<feature type="compositionally biased region" description="Low complexity" evidence="13">
    <location>
        <begin position="531"/>
        <end position="543"/>
    </location>
</feature>
<dbReference type="PANTHER" id="PTHR22748:SF4">
    <property type="entry name" value="DNA-(APURINIC OR APYRIMIDINIC SITE) ENDONUCLEASE 2"/>
    <property type="match status" value="1"/>
</dbReference>
<dbReference type="CDD" id="cd09088">
    <property type="entry name" value="Ape2-like_AP-endo"/>
    <property type="match status" value="1"/>
</dbReference>
<feature type="compositionally biased region" description="Basic and acidic residues" evidence="13">
    <location>
        <begin position="498"/>
        <end position="516"/>
    </location>
</feature>
<dbReference type="GO" id="GO:0008270">
    <property type="term" value="F:zinc ion binding"/>
    <property type="evidence" value="ECO:0007669"/>
    <property type="project" value="UniProtKB-KW"/>
</dbReference>
<feature type="region of interest" description="Disordered" evidence="13">
    <location>
        <begin position="376"/>
        <end position="587"/>
    </location>
</feature>
<dbReference type="Pfam" id="PF03372">
    <property type="entry name" value="Exo_endo_phos"/>
    <property type="match status" value="1"/>
</dbReference>
<comment type="similarity">
    <text evidence="1 12">Belongs to the DNA repair enzymes AP/ExoA family.</text>
</comment>
<keyword evidence="9" id="KW-0464">Manganese</keyword>
<dbReference type="GO" id="GO:0003906">
    <property type="term" value="F:DNA-(apurinic or apyrimidinic site) endonuclease activity"/>
    <property type="evidence" value="ECO:0007669"/>
    <property type="project" value="TreeGrafter"/>
</dbReference>
<comment type="cofactor">
    <cofactor evidence="9 12">
        <name>Mg(2+)</name>
        <dbReference type="ChEBI" id="CHEBI:18420"/>
    </cofactor>
    <cofactor evidence="9 12">
        <name>Mn(2+)</name>
        <dbReference type="ChEBI" id="CHEBI:29035"/>
    </cofactor>
    <text evidence="9 12">Probably binds two magnesium or manganese ions per subunit.</text>
</comment>
<comment type="caution">
    <text evidence="15">The sequence shown here is derived from an EMBL/GenBank/DDBJ whole genome shotgun (WGS) entry which is preliminary data.</text>
</comment>
<keyword evidence="16" id="KW-1185">Reference proteome</keyword>
<keyword evidence="3 11" id="KW-0863">Zinc-finger</keyword>
<dbReference type="SUPFAM" id="SSF56219">
    <property type="entry name" value="DNase I-like"/>
    <property type="match status" value="1"/>
</dbReference>
<name>A0A4Y7TSG7_COPMI</name>
<feature type="compositionally biased region" description="Polar residues" evidence="13">
    <location>
        <begin position="486"/>
        <end position="497"/>
    </location>
</feature>
<feature type="binding site" evidence="9">
    <location>
        <position position="7"/>
    </location>
    <ligand>
        <name>Mg(2+)</name>
        <dbReference type="ChEBI" id="CHEBI:18420"/>
        <label>1</label>
    </ligand>
</feature>
<feature type="compositionally biased region" description="Basic residues" evidence="13">
    <location>
        <begin position="449"/>
        <end position="459"/>
    </location>
</feature>
<keyword evidence="4" id="KW-0378">Hydrolase</keyword>
<sequence length="645" mass="70788">MRLLTWNINGVKTLPKYHPWNTLASFDEILQKLEADIICFQAVSSSRRTQATPPSFDAFISLPVKKTGYSGVATYTKSSVVVPLKAEEGLTGLLQPKLPLSEEERISKPGAYPPRLLDDDAEGAEGEDELDFDDLDSEGRTLVLDFGLFVLINTYSPNVGDTPARLAYKMAYHKLLSVRVKGLIEKERRQVIVVGDVNACAAVIDHCEGDLMVRKGREEGMEGEAGFWGEEYRRWLKDWVKEDGGTMVDVVRKFWPGRKGMYTCWNTKINARETNYGTRIDYVLCTPGLLPWIKAGDTLPSIKGSDHCPVFVDFHDKITNPDGSVTKLRDALGMGPRDEVEEPKERDPPRLCARFWDEFSGKQTSLAQFFGGGKGKVSSSTALSSTPTPPSTVTSTPTPTPASATSTPTESHVTMAQSDPPSITTPNTVLASTTAAKRKFVPEPANSTKKAKVKEKKSKAGQPSIASFFAKPSASASTSKSKQAGEPSSPQGHSNSAVDREMDVDGHDREDEDHKLALQLSQEYSPQFNLSSSQSSVASSSNGSGDGKRKDKAKDAWTSLLAPTQPPTCRVHNEPAKEYTVNKPGPNKGKKFFICSRPVGPGYDKGKSERLREHVDPQYRCDFFKWSSDVRREQGQGKGALNEKP</sequence>
<dbReference type="GO" id="GO:0008081">
    <property type="term" value="F:phosphoric diester hydrolase activity"/>
    <property type="evidence" value="ECO:0007669"/>
    <property type="project" value="TreeGrafter"/>
</dbReference>
<evidence type="ECO:0000256" key="2">
    <source>
        <dbReference type="ARBA" id="ARBA00022723"/>
    </source>
</evidence>
<keyword evidence="6 9" id="KW-0460">Magnesium</keyword>
<evidence type="ECO:0000313" key="15">
    <source>
        <dbReference type="EMBL" id="TEB36838.1"/>
    </source>
</evidence>
<accession>A0A4Y7TSG7</accession>
<dbReference type="EMBL" id="QPFP01000005">
    <property type="protein sequence ID" value="TEB36838.1"/>
    <property type="molecule type" value="Genomic_DNA"/>
</dbReference>
<dbReference type="OrthoDB" id="391817at2759"/>
<feature type="site" description="Important for catalytic activity" evidence="10">
    <location>
        <position position="281"/>
    </location>
</feature>
<keyword evidence="5" id="KW-0862">Zinc</keyword>
<feature type="binding site" evidence="9">
    <location>
        <position position="307"/>
    </location>
    <ligand>
        <name>Mg(2+)</name>
        <dbReference type="ChEBI" id="CHEBI:18420"/>
        <label>1</label>
    </ligand>
</feature>
<keyword evidence="12" id="KW-0234">DNA repair</keyword>
<dbReference type="GO" id="GO:0005634">
    <property type="term" value="C:nucleus"/>
    <property type="evidence" value="ECO:0007669"/>
    <property type="project" value="TreeGrafter"/>
</dbReference>
<gene>
    <name evidence="15" type="ORF">FA13DRAFT_1622907</name>
</gene>
<keyword evidence="12" id="KW-0227">DNA damage</keyword>
<feature type="compositionally biased region" description="Basic and acidic residues" evidence="13">
    <location>
        <begin position="546"/>
        <end position="555"/>
    </location>
</feature>
<reference evidence="15 16" key="1">
    <citation type="journal article" date="2019" name="Nat. Ecol. Evol.">
        <title>Megaphylogeny resolves global patterns of mushroom evolution.</title>
        <authorList>
            <person name="Varga T."/>
            <person name="Krizsan K."/>
            <person name="Foldi C."/>
            <person name="Dima B."/>
            <person name="Sanchez-Garcia M."/>
            <person name="Sanchez-Ramirez S."/>
            <person name="Szollosi G.J."/>
            <person name="Szarkandi J.G."/>
            <person name="Papp V."/>
            <person name="Albert L."/>
            <person name="Andreopoulos W."/>
            <person name="Angelini C."/>
            <person name="Antonin V."/>
            <person name="Barry K.W."/>
            <person name="Bougher N.L."/>
            <person name="Buchanan P."/>
            <person name="Buyck B."/>
            <person name="Bense V."/>
            <person name="Catcheside P."/>
            <person name="Chovatia M."/>
            <person name="Cooper J."/>
            <person name="Damon W."/>
            <person name="Desjardin D."/>
            <person name="Finy P."/>
            <person name="Geml J."/>
            <person name="Haridas S."/>
            <person name="Hughes K."/>
            <person name="Justo A."/>
            <person name="Karasinski D."/>
            <person name="Kautmanova I."/>
            <person name="Kiss B."/>
            <person name="Kocsube S."/>
            <person name="Kotiranta H."/>
            <person name="LaButti K.M."/>
            <person name="Lechner B.E."/>
            <person name="Liimatainen K."/>
            <person name="Lipzen A."/>
            <person name="Lukacs Z."/>
            <person name="Mihaltcheva S."/>
            <person name="Morgado L.N."/>
            <person name="Niskanen T."/>
            <person name="Noordeloos M.E."/>
            <person name="Ohm R.A."/>
            <person name="Ortiz-Santana B."/>
            <person name="Ovrebo C."/>
            <person name="Racz N."/>
            <person name="Riley R."/>
            <person name="Savchenko A."/>
            <person name="Shiryaev A."/>
            <person name="Soop K."/>
            <person name="Spirin V."/>
            <person name="Szebenyi C."/>
            <person name="Tomsovsky M."/>
            <person name="Tulloss R.E."/>
            <person name="Uehling J."/>
            <person name="Grigoriev I.V."/>
            <person name="Vagvolgyi C."/>
            <person name="Papp T."/>
            <person name="Martin F.M."/>
            <person name="Miettinen O."/>
            <person name="Hibbett D.S."/>
            <person name="Nagy L.G."/>
        </authorList>
    </citation>
    <scope>NUCLEOTIDE SEQUENCE [LARGE SCALE GENOMIC DNA]</scope>
    <source>
        <strain evidence="15 16">FP101781</strain>
    </source>
</reference>
<feature type="region of interest" description="Disordered" evidence="13">
    <location>
        <begin position="104"/>
        <end position="132"/>
    </location>
</feature>
<proteinExistence type="inferred from homology"/>
<dbReference type="NCBIfam" id="TIGR00633">
    <property type="entry name" value="xth"/>
    <property type="match status" value="1"/>
</dbReference>
<feature type="site" description="Interaction with DNA substrate" evidence="10">
    <location>
        <position position="307"/>
    </location>
</feature>
<keyword evidence="2 9" id="KW-0479">Metal-binding</keyword>
<evidence type="ECO:0000256" key="12">
    <source>
        <dbReference type="RuleBase" id="RU362131"/>
    </source>
</evidence>
<evidence type="ECO:0000256" key="6">
    <source>
        <dbReference type="ARBA" id="ARBA00022842"/>
    </source>
</evidence>
<evidence type="ECO:0000256" key="10">
    <source>
        <dbReference type="PIRSR" id="PIRSR604808-3"/>
    </source>
</evidence>
<feature type="site" description="Transition state stabilizer" evidence="10">
    <location>
        <position position="198"/>
    </location>
</feature>
<feature type="compositionally biased region" description="Low complexity" evidence="13">
    <location>
        <begin position="376"/>
        <end position="409"/>
    </location>
</feature>
<dbReference type="InterPro" id="IPR005135">
    <property type="entry name" value="Endo/exonuclease/phosphatase"/>
</dbReference>
<evidence type="ECO:0000256" key="11">
    <source>
        <dbReference type="PROSITE-ProRule" id="PRU01343"/>
    </source>
</evidence>
<dbReference type="InterPro" id="IPR036691">
    <property type="entry name" value="Endo/exonu/phosph_ase_sf"/>
</dbReference>
<feature type="binding site" evidence="9">
    <location>
        <position position="306"/>
    </location>
    <ligand>
        <name>Mg(2+)</name>
        <dbReference type="ChEBI" id="CHEBI:18420"/>
        <label>1</label>
    </ligand>
</feature>
<dbReference type="Gene3D" id="3.60.10.10">
    <property type="entry name" value="Endonuclease/exonuclease/phosphatase"/>
    <property type="match status" value="1"/>
</dbReference>
<dbReference type="PROSITE" id="PS51999">
    <property type="entry name" value="ZF_GRF"/>
    <property type="match status" value="1"/>
</dbReference>
<dbReference type="PANTHER" id="PTHR22748">
    <property type="entry name" value="AP ENDONUCLEASE"/>
    <property type="match status" value="1"/>
</dbReference>
<feature type="region of interest" description="Disordered" evidence="13">
    <location>
        <begin position="325"/>
        <end position="349"/>
    </location>
</feature>
<feature type="binding site" evidence="9">
    <location>
        <position position="196"/>
    </location>
    <ligand>
        <name>Mg(2+)</name>
        <dbReference type="ChEBI" id="CHEBI:18420"/>
        <label>1</label>
    </ligand>
</feature>
<evidence type="ECO:0000256" key="13">
    <source>
        <dbReference type="SAM" id="MobiDB-lite"/>
    </source>
</evidence>
<dbReference type="InterPro" id="IPR004808">
    <property type="entry name" value="AP_endonuc_1"/>
</dbReference>
<evidence type="ECO:0000256" key="1">
    <source>
        <dbReference type="ARBA" id="ARBA00007092"/>
    </source>
</evidence>
<dbReference type="PROSITE" id="PS51435">
    <property type="entry name" value="AP_NUCLEASE_F1_4"/>
    <property type="match status" value="1"/>
</dbReference>
<dbReference type="GO" id="GO:0008311">
    <property type="term" value="F:double-stranded DNA 3'-5' DNA exonuclease activity"/>
    <property type="evidence" value="ECO:0007669"/>
    <property type="project" value="TreeGrafter"/>
</dbReference>
<dbReference type="GO" id="GO:0006284">
    <property type="term" value="P:base-excision repair"/>
    <property type="evidence" value="ECO:0007669"/>
    <property type="project" value="TreeGrafter"/>
</dbReference>
<evidence type="ECO:0000256" key="9">
    <source>
        <dbReference type="PIRSR" id="PIRSR604808-2"/>
    </source>
</evidence>
<keyword evidence="7" id="KW-0539">Nucleus</keyword>
<feature type="compositionally biased region" description="Acidic residues" evidence="13">
    <location>
        <begin position="119"/>
        <end position="132"/>
    </location>
</feature>
<dbReference type="AlphaFoldDB" id="A0A4Y7TSG7"/>
<feature type="domain" description="GRF-type" evidence="14">
    <location>
        <begin position="569"/>
        <end position="630"/>
    </location>
</feature>
<dbReference type="Proteomes" id="UP000298030">
    <property type="component" value="Unassembled WGS sequence"/>
</dbReference>
<dbReference type="EC" id="3.1.-.-" evidence="12"/>
<feature type="active site" description="Proton donor/acceptor" evidence="8">
    <location>
        <position position="196"/>
    </location>
</feature>
<feature type="active site" evidence="8">
    <location>
        <position position="155"/>
    </location>
</feature>
<feature type="binding site" evidence="9">
    <location>
        <position position="198"/>
    </location>
    <ligand>
        <name>Mg(2+)</name>
        <dbReference type="ChEBI" id="CHEBI:18420"/>
        <label>1</label>
    </ligand>
</feature>
<dbReference type="InterPro" id="IPR010666">
    <property type="entry name" value="Znf_GRF"/>
</dbReference>
<organism evidence="15 16">
    <name type="scientific">Coprinellus micaceus</name>
    <name type="common">Glistening ink-cap mushroom</name>
    <name type="synonym">Coprinus micaceus</name>
    <dbReference type="NCBI Taxonomy" id="71717"/>
    <lineage>
        <taxon>Eukaryota</taxon>
        <taxon>Fungi</taxon>
        <taxon>Dikarya</taxon>
        <taxon>Basidiomycota</taxon>
        <taxon>Agaricomycotina</taxon>
        <taxon>Agaricomycetes</taxon>
        <taxon>Agaricomycetidae</taxon>
        <taxon>Agaricales</taxon>
        <taxon>Agaricineae</taxon>
        <taxon>Psathyrellaceae</taxon>
        <taxon>Coprinellus</taxon>
    </lineage>
</organism>
<evidence type="ECO:0000256" key="7">
    <source>
        <dbReference type="ARBA" id="ARBA00023242"/>
    </source>
</evidence>
<evidence type="ECO:0000256" key="4">
    <source>
        <dbReference type="ARBA" id="ARBA00022801"/>
    </source>
</evidence>